<feature type="binding site" evidence="11">
    <location>
        <position position="121"/>
    </location>
    <ligand>
        <name>substrate</name>
    </ligand>
</feature>
<dbReference type="Gene3D" id="3.40.50.1260">
    <property type="entry name" value="Phosphoglycerate kinase, N-terminal domain"/>
    <property type="match status" value="2"/>
</dbReference>
<dbReference type="PRINTS" id="PR00477">
    <property type="entry name" value="PHGLYCKINASE"/>
</dbReference>
<dbReference type="Proteomes" id="UP000620366">
    <property type="component" value="Unassembled WGS sequence"/>
</dbReference>
<dbReference type="InterPro" id="IPR015824">
    <property type="entry name" value="Phosphoglycerate_kinase_N"/>
</dbReference>
<keyword evidence="7 11" id="KW-0547">Nucleotide-binding</keyword>
<dbReference type="EMBL" id="JACRSP010000001">
    <property type="protein sequence ID" value="MBC8535655.1"/>
    <property type="molecule type" value="Genomic_DNA"/>
</dbReference>
<evidence type="ECO:0000256" key="3">
    <source>
        <dbReference type="ARBA" id="ARBA00008982"/>
    </source>
</evidence>
<comment type="caution">
    <text evidence="14">The sequence shown here is derived from an EMBL/GenBank/DDBJ whole genome shotgun (WGS) entry which is preliminary data.</text>
</comment>
<dbReference type="RefSeq" id="WP_249299385.1">
    <property type="nucleotide sequence ID" value="NZ_JACRSP010000001.1"/>
</dbReference>
<evidence type="ECO:0000313" key="14">
    <source>
        <dbReference type="EMBL" id="MBC8535655.1"/>
    </source>
</evidence>
<accession>A0A926HU77</accession>
<evidence type="ECO:0000256" key="1">
    <source>
        <dbReference type="ARBA" id="ARBA00000642"/>
    </source>
</evidence>
<keyword evidence="10 11" id="KW-0324">Glycolysis</keyword>
<proteinExistence type="inferred from homology"/>
<dbReference type="GO" id="GO:0043531">
    <property type="term" value="F:ADP binding"/>
    <property type="evidence" value="ECO:0007669"/>
    <property type="project" value="TreeGrafter"/>
</dbReference>
<evidence type="ECO:0000256" key="7">
    <source>
        <dbReference type="ARBA" id="ARBA00022741"/>
    </source>
</evidence>
<protein>
    <recommendedName>
        <fullName evidence="5 11">Phosphoglycerate kinase</fullName>
        <ecNumber evidence="4 11">2.7.2.3</ecNumber>
    </recommendedName>
</protein>
<dbReference type="PIRSF" id="PIRSF000724">
    <property type="entry name" value="Pgk"/>
    <property type="match status" value="1"/>
</dbReference>
<feature type="binding site" evidence="11">
    <location>
        <begin position="23"/>
        <end position="25"/>
    </location>
    <ligand>
        <name>substrate</name>
    </ligand>
</feature>
<keyword evidence="8 11" id="KW-0418">Kinase</keyword>
<sequence length="426" mass="46230">MRFGINTIDEFDVKGKTVLLRVDINQPVDRATGTLRDTTRIQACVPTIRELSDRGAKLVLLAHQGSDIEYKNFYTTEPHAAVLRELLERPVRFLDDVCGPAAREAIRGLEDGEILLLDNVRFVSEEQTLFELKLKLTHEQQAQTLLVRKLAPLADLYVMDAFAAAHRDQPSLCGFEQVLPSAMGRLFEEEYCVISGLMQAPERPCVFVLGGAKIADAFLMMDTVLERGIADRVLTGGLAGQILLAAAGEDIGAATMDYIVKSNYADYIGEGKKLLSAHADKLVMPSDLAYISGGERHEIELRDTGSCEALKTCAAVDIGPKTIEQYCEIIRGAKTVFCNGPVGVFEQSLSEDGTRALFEALGETAAYTVVGGGDSITAAKKYHVDSKLDYICTGGGALIRFLSGEELPVVRALRHAAQAFPAGGRS</sequence>
<gene>
    <name evidence="11 14" type="primary">pgk</name>
    <name evidence="14" type="ORF">H8695_02980</name>
</gene>
<dbReference type="AlphaFoldDB" id="A0A926HU77"/>
<dbReference type="SUPFAM" id="SSF53748">
    <property type="entry name" value="Phosphoglycerate kinase"/>
    <property type="match status" value="1"/>
</dbReference>
<evidence type="ECO:0000256" key="9">
    <source>
        <dbReference type="ARBA" id="ARBA00022840"/>
    </source>
</evidence>
<dbReference type="Pfam" id="PF00162">
    <property type="entry name" value="PGK"/>
    <property type="match status" value="1"/>
</dbReference>
<evidence type="ECO:0000313" key="15">
    <source>
        <dbReference type="Proteomes" id="UP000620366"/>
    </source>
</evidence>
<dbReference type="PANTHER" id="PTHR11406:SF23">
    <property type="entry name" value="PHOSPHOGLYCERATE KINASE 1, CHLOROPLASTIC-RELATED"/>
    <property type="match status" value="1"/>
</dbReference>
<comment type="catalytic activity">
    <reaction evidence="1 11 13">
        <text>(2R)-3-phosphoglycerate + ATP = (2R)-3-phospho-glyceroyl phosphate + ADP</text>
        <dbReference type="Rhea" id="RHEA:14801"/>
        <dbReference type="ChEBI" id="CHEBI:30616"/>
        <dbReference type="ChEBI" id="CHEBI:57604"/>
        <dbReference type="ChEBI" id="CHEBI:58272"/>
        <dbReference type="ChEBI" id="CHEBI:456216"/>
        <dbReference type="EC" id="2.7.2.3"/>
    </reaction>
</comment>
<comment type="subcellular location">
    <subcellularLocation>
        <location evidence="11">Cytoplasm</location>
    </subcellularLocation>
</comment>
<evidence type="ECO:0000256" key="10">
    <source>
        <dbReference type="ARBA" id="ARBA00023152"/>
    </source>
</evidence>
<evidence type="ECO:0000256" key="4">
    <source>
        <dbReference type="ARBA" id="ARBA00013061"/>
    </source>
</evidence>
<keyword evidence="15" id="KW-1185">Reference proteome</keyword>
<feature type="binding site" evidence="11">
    <location>
        <position position="40"/>
    </location>
    <ligand>
        <name>substrate</name>
    </ligand>
</feature>
<dbReference type="GO" id="GO:0005829">
    <property type="term" value="C:cytosol"/>
    <property type="evidence" value="ECO:0007669"/>
    <property type="project" value="TreeGrafter"/>
</dbReference>
<organism evidence="14 15">
    <name type="scientific">Feifania hominis</name>
    <dbReference type="NCBI Taxonomy" id="2763660"/>
    <lineage>
        <taxon>Bacteria</taxon>
        <taxon>Bacillati</taxon>
        <taxon>Bacillota</taxon>
        <taxon>Clostridia</taxon>
        <taxon>Eubacteriales</taxon>
        <taxon>Feifaniaceae</taxon>
        <taxon>Feifania</taxon>
    </lineage>
</organism>
<comment type="subunit">
    <text evidence="11">Monomer.</text>
</comment>
<keyword evidence="9 11" id="KW-0067">ATP-binding</keyword>
<dbReference type="GO" id="GO:0005524">
    <property type="term" value="F:ATP binding"/>
    <property type="evidence" value="ECO:0007669"/>
    <property type="project" value="UniProtKB-KW"/>
</dbReference>
<evidence type="ECO:0000256" key="5">
    <source>
        <dbReference type="ARBA" id="ARBA00016471"/>
    </source>
</evidence>
<dbReference type="PANTHER" id="PTHR11406">
    <property type="entry name" value="PHOSPHOGLYCERATE KINASE"/>
    <property type="match status" value="1"/>
</dbReference>
<dbReference type="InterPro" id="IPR036043">
    <property type="entry name" value="Phosphoglycerate_kinase_sf"/>
</dbReference>
<evidence type="ECO:0000256" key="13">
    <source>
        <dbReference type="RuleBase" id="RU000532"/>
    </source>
</evidence>
<dbReference type="InterPro" id="IPR001576">
    <property type="entry name" value="Phosphoglycerate_kinase"/>
</dbReference>
<evidence type="ECO:0000256" key="12">
    <source>
        <dbReference type="PIRSR" id="PIRSR000724-2"/>
    </source>
</evidence>
<keyword evidence="11" id="KW-0963">Cytoplasm</keyword>
<comment type="pathway">
    <text evidence="2 11">Carbohydrate degradation; glycolysis; pyruvate from D-glyceraldehyde 3-phosphate: step 2/5.</text>
</comment>
<reference evidence="14" key="1">
    <citation type="submission" date="2020-08" db="EMBL/GenBank/DDBJ databases">
        <title>Genome public.</title>
        <authorList>
            <person name="Liu C."/>
            <person name="Sun Q."/>
        </authorList>
    </citation>
    <scope>NUCLEOTIDE SEQUENCE</scope>
    <source>
        <strain evidence="14">BX7</strain>
    </source>
</reference>
<evidence type="ECO:0000256" key="8">
    <source>
        <dbReference type="ARBA" id="ARBA00022777"/>
    </source>
</evidence>
<comment type="caution">
    <text evidence="11">Lacks conserved residue(s) required for the propagation of feature annotation.</text>
</comment>
<name>A0A926HU77_9FIRM</name>
<dbReference type="EC" id="2.7.2.3" evidence="4 11"/>
<evidence type="ECO:0000256" key="6">
    <source>
        <dbReference type="ARBA" id="ARBA00022679"/>
    </source>
</evidence>
<dbReference type="GO" id="GO:0004618">
    <property type="term" value="F:phosphoglycerate kinase activity"/>
    <property type="evidence" value="ECO:0007669"/>
    <property type="project" value="UniProtKB-UniRule"/>
</dbReference>
<dbReference type="FunFam" id="3.40.50.1260:FF:000006">
    <property type="entry name" value="Phosphoglycerate kinase"/>
    <property type="match status" value="1"/>
</dbReference>
<dbReference type="GO" id="GO:0006094">
    <property type="term" value="P:gluconeogenesis"/>
    <property type="evidence" value="ECO:0007669"/>
    <property type="project" value="TreeGrafter"/>
</dbReference>
<evidence type="ECO:0000256" key="2">
    <source>
        <dbReference type="ARBA" id="ARBA00004838"/>
    </source>
</evidence>
<feature type="binding site" evidence="11 12">
    <location>
        <position position="346"/>
    </location>
    <ligand>
        <name>ATP</name>
        <dbReference type="ChEBI" id="CHEBI:30616"/>
    </ligand>
</feature>
<evidence type="ECO:0000256" key="11">
    <source>
        <dbReference type="HAMAP-Rule" id="MF_00145"/>
    </source>
</evidence>
<dbReference type="GO" id="GO:0006096">
    <property type="term" value="P:glycolytic process"/>
    <property type="evidence" value="ECO:0007669"/>
    <property type="project" value="UniProtKB-UniRule"/>
</dbReference>
<comment type="similarity">
    <text evidence="3 11 13">Belongs to the phosphoglycerate kinase family.</text>
</comment>
<feature type="binding site" evidence="11 12">
    <location>
        <begin position="372"/>
        <end position="375"/>
    </location>
    <ligand>
        <name>ATP</name>
        <dbReference type="ChEBI" id="CHEBI:30616"/>
    </ligand>
</feature>
<keyword evidence="6 11" id="KW-0808">Transferase</keyword>
<feature type="binding site" evidence="11">
    <location>
        <position position="167"/>
    </location>
    <ligand>
        <name>substrate</name>
    </ligand>
</feature>
<dbReference type="HAMAP" id="MF_00145">
    <property type="entry name" value="Phosphoglyc_kinase"/>
    <property type="match status" value="1"/>
</dbReference>